<feature type="compositionally biased region" description="Polar residues" evidence="1">
    <location>
        <begin position="1"/>
        <end position="11"/>
    </location>
</feature>
<dbReference type="AlphaFoldDB" id="A0AAV0BPK4"/>
<name>A0AAV0BPK4_PHAPC</name>
<sequence length="127" mass="14021">MNHPNLESDQAYSKADNNDNSLAKPTQNDMTTSIDLESQPPSLPPPAHSIYSLNSQNYPATTNKGEIDLESQAGQNLDQKSYRDLEDGKSNKMLRLRGGCCCCGCLYDVLRCLLCCCIFEAICDMCC</sequence>
<dbReference type="EMBL" id="CALTRL010006063">
    <property type="protein sequence ID" value="CAH7689293.1"/>
    <property type="molecule type" value="Genomic_DNA"/>
</dbReference>
<feature type="compositionally biased region" description="Polar residues" evidence="1">
    <location>
        <begin position="51"/>
        <end position="62"/>
    </location>
</feature>
<proteinExistence type="predicted"/>
<evidence type="ECO:0000256" key="1">
    <source>
        <dbReference type="SAM" id="MobiDB-lite"/>
    </source>
</evidence>
<organism evidence="2 3">
    <name type="scientific">Phakopsora pachyrhizi</name>
    <name type="common">Asian soybean rust disease fungus</name>
    <dbReference type="NCBI Taxonomy" id="170000"/>
    <lineage>
        <taxon>Eukaryota</taxon>
        <taxon>Fungi</taxon>
        <taxon>Dikarya</taxon>
        <taxon>Basidiomycota</taxon>
        <taxon>Pucciniomycotina</taxon>
        <taxon>Pucciniomycetes</taxon>
        <taxon>Pucciniales</taxon>
        <taxon>Phakopsoraceae</taxon>
        <taxon>Phakopsora</taxon>
    </lineage>
</organism>
<evidence type="ECO:0008006" key="4">
    <source>
        <dbReference type="Google" id="ProtNLM"/>
    </source>
</evidence>
<feature type="region of interest" description="Disordered" evidence="1">
    <location>
        <begin position="1"/>
        <end position="62"/>
    </location>
</feature>
<feature type="compositionally biased region" description="Polar residues" evidence="1">
    <location>
        <begin position="18"/>
        <end position="40"/>
    </location>
</feature>
<keyword evidence="3" id="KW-1185">Reference proteome</keyword>
<gene>
    <name evidence="2" type="ORF">PPACK8108_LOCUS24343</name>
</gene>
<evidence type="ECO:0000313" key="3">
    <source>
        <dbReference type="Proteomes" id="UP001153365"/>
    </source>
</evidence>
<reference evidence="2" key="1">
    <citation type="submission" date="2022-06" db="EMBL/GenBank/DDBJ databases">
        <authorList>
            <consortium name="SYNGENTA / RWTH Aachen University"/>
        </authorList>
    </citation>
    <scope>NUCLEOTIDE SEQUENCE</scope>
</reference>
<evidence type="ECO:0000313" key="2">
    <source>
        <dbReference type="EMBL" id="CAH7689293.1"/>
    </source>
</evidence>
<accession>A0AAV0BPK4</accession>
<dbReference type="Proteomes" id="UP001153365">
    <property type="component" value="Unassembled WGS sequence"/>
</dbReference>
<comment type="caution">
    <text evidence="2">The sequence shown here is derived from an EMBL/GenBank/DDBJ whole genome shotgun (WGS) entry which is preliminary data.</text>
</comment>
<protein>
    <recommendedName>
        <fullName evidence="4">Cysteine-rich transmembrane CYSTM domain-containing protein</fullName>
    </recommendedName>
</protein>